<comment type="function">
    <text evidence="4">Required for resistance to DNA-damaging agents.</text>
</comment>
<protein>
    <submittedName>
        <fullName evidence="6">Universal stress protein UspE</fullName>
    </submittedName>
</protein>
<dbReference type="AlphaFoldDB" id="A0A432YWF2"/>
<name>A0A432YWF2_9GAMM</name>
<dbReference type="InterPro" id="IPR006016">
    <property type="entry name" value="UspA"/>
</dbReference>
<dbReference type="SUPFAM" id="SSF52402">
    <property type="entry name" value="Adenine nucleotide alpha hydrolases-like"/>
    <property type="match status" value="2"/>
</dbReference>
<feature type="domain" description="UspA" evidence="5">
    <location>
        <begin position="4"/>
        <end position="147"/>
    </location>
</feature>
<dbReference type="PANTHER" id="PTHR47892:SF1">
    <property type="entry name" value="UNIVERSAL STRESS PROTEIN E"/>
    <property type="match status" value="1"/>
</dbReference>
<evidence type="ECO:0000256" key="1">
    <source>
        <dbReference type="ARBA" id="ARBA00004496"/>
    </source>
</evidence>
<evidence type="ECO:0000256" key="3">
    <source>
        <dbReference type="ARBA" id="ARBA00022490"/>
    </source>
</evidence>
<organism evidence="6 7">
    <name type="scientific">Idiomarina piscisalsi</name>
    <dbReference type="NCBI Taxonomy" id="1096243"/>
    <lineage>
        <taxon>Bacteria</taxon>
        <taxon>Pseudomonadati</taxon>
        <taxon>Pseudomonadota</taxon>
        <taxon>Gammaproteobacteria</taxon>
        <taxon>Alteromonadales</taxon>
        <taxon>Idiomarinaceae</taxon>
        <taxon>Idiomarina</taxon>
    </lineage>
</organism>
<sequence>MNSFNKLLVVLDPADEQHKALKRALHMARLNPDCKLTLFLSIYDFSYEMTTMLSSEERDIMRSNLIADRKAWIDDLLSEFDTDNMQIEKEVVWHNRPFEAIIEEVLKNNHELLIKGTQVSPSFQNLLFTPTDWHLLRKAPCAVLLVKEHEWPSHGQIIAAVHTGSEEEHHKKLNKRIIEHAQAMSKTLDASVHLVNAYPSAPVNIAVEIPEFDVTEYSDALEQHHINRMAALGREFGISTHAQHLSQGLPEQVIPEFAKQLDAELVVLGTIGRTGISAALLGNTAEHVLDQINCDVLAIKPEDFKCPLA</sequence>
<dbReference type="RefSeq" id="WP_126751315.1">
    <property type="nucleotide sequence ID" value="NZ_JBHUMT010000016.1"/>
</dbReference>
<dbReference type="Pfam" id="PF00582">
    <property type="entry name" value="Usp"/>
    <property type="match status" value="2"/>
</dbReference>
<comment type="similarity">
    <text evidence="2">Belongs to the universal stress protein A family.</text>
</comment>
<feature type="domain" description="UspA" evidence="5">
    <location>
        <begin position="175"/>
        <end position="300"/>
    </location>
</feature>
<dbReference type="Gene3D" id="3.40.50.12370">
    <property type="match status" value="1"/>
</dbReference>
<dbReference type="EMBL" id="PIQA01000001">
    <property type="protein sequence ID" value="RUO67658.1"/>
    <property type="molecule type" value="Genomic_DNA"/>
</dbReference>
<comment type="subcellular location">
    <subcellularLocation>
        <location evidence="1">Cytoplasm</location>
    </subcellularLocation>
</comment>
<dbReference type="GO" id="GO:0005737">
    <property type="term" value="C:cytoplasm"/>
    <property type="evidence" value="ECO:0007669"/>
    <property type="project" value="UniProtKB-SubCell"/>
</dbReference>
<accession>A0A432YWF2</accession>
<evidence type="ECO:0000313" key="7">
    <source>
        <dbReference type="Proteomes" id="UP000288361"/>
    </source>
</evidence>
<dbReference type="NCBIfam" id="NF008380">
    <property type="entry name" value="PRK11175.1"/>
    <property type="match status" value="1"/>
</dbReference>
<evidence type="ECO:0000256" key="4">
    <source>
        <dbReference type="ARBA" id="ARBA00037131"/>
    </source>
</evidence>
<evidence type="ECO:0000313" key="6">
    <source>
        <dbReference type="EMBL" id="RUO67658.1"/>
    </source>
</evidence>
<dbReference type="Proteomes" id="UP000288361">
    <property type="component" value="Unassembled WGS sequence"/>
</dbReference>
<evidence type="ECO:0000256" key="2">
    <source>
        <dbReference type="ARBA" id="ARBA00008791"/>
    </source>
</evidence>
<evidence type="ECO:0000259" key="5">
    <source>
        <dbReference type="Pfam" id="PF00582"/>
    </source>
</evidence>
<proteinExistence type="inferred from homology"/>
<gene>
    <name evidence="6" type="ORF">CWI73_02010</name>
</gene>
<reference evidence="6 7" key="1">
    <citation type="journal article" date="2011" name="Front. Microbiol.">
        <title>Genomic signatures of strain selection and enhancement in Bacillus atrophaeus var. globigii, a historical biowarfare simulant.</title>
        <authorList>
            <person name="Gibbons H.S."/>
            <person name="Broomall S.M."/>
            <person name="McNew L.A."/>
            <person name="Daligault H."/>
            <person name="Chapman C."/>
            <person name="Bruce D."/>
            <person name="Karavis M."/>
            <person name="Krepps M."/>
            <person name="McGregor P.A."/>
            <person name="Hong C."/>
            <person name="Park K.H."/>
            <person name="Akmal A."/>
            <person name="Feldman A."/>
            <person name="Lin J.S."/>
            <person name="Chang W.E."/>
            <person name="Higgs B.W."/>
            <person name="Demirev P."/>
            <person name="Lindquist J."/>
            <person name="Liem A."/>
            <person name="Fochler E."/>
            <person name="Read T.D."/>
            <person name="Tapia R."/>
            <person name="Johnson S."/>
            <person name="Bishop-Lilly K.A."/>
            <person name="Detter C."/>
            <person name="Han C."/>
            <person name="Sozhamannan S."/>
            <person name="Rosenzweig C.N."/>
            <person name="Skowronski E.W."/>
        </authorList>
    </citation>
    <scope>NUCLEOTIDE SEQUENCE [LARGE SCALE GENOMIC DNA]</scope>
    <source>
        <strain evidence="6 7">TPS4-2</strain>
    </source>
</reference>
<keyword evidence="3" id="KW-0963">Cytoplasm</keyword>
<dbReference type="CDD" id="cd23660">
    <property type="entry name" value="USP-E_repeat2"/>
    <property type="match status" value="1"/>
</dbReference>
<dbReference type="PANTHER" id="PTHR47892">
    <property type="entry name" value="UNIVERSAL STRESS PROTEIN E"/>
    <property type="match status" value="1"/>
</dbReference>
<comment type="caution">
    <text evidence="6">The sequence shown here is derived from an EMBL/GenBank/DDBJ whole genome shotgun (WGS) entry which is preliminary data.</text>
</comment>